<keyword evidence="3" id="KW-1185">Reference proteome</keyword>
<evidence type="ECO:0000313" key="2">
    <source>
        <dbReference type="EMBL" id="KAF2174887.1"/>
    </source>
</evidence>
<evidence type="ECO:0000259" key="1">
    <source>
        <dbReference type="Pfam" id="PF13302"/>
    </source>
</evidence>
<reference evidence="2" key="1">
    <citation type="journal article" date="2020" name="Stud. Mycol.">
        <title>101 Dothideomycetes genomes: a test case for predicting lifestyles and emergence of pathogens.</title>
        <authorList>
            <person name="Haridas S."/>
            <person name="Albert R."/>
            <person name="Binder M."/>
            <person name="Bloem J."/>
            <person name="Labutti K."/>
            <person name="Salamov A."/>
            <person name="Andreopoulos B."/>
            <person name="Baker S."/>
            <person name="Barry K."/>
            <person name="Bills G."/>
            <person name="Bluhm B."/>
            <person name="Cannon C."/>
            <person name="Castanera R."/>
            <person name="Culley D."/>
            <person name="Daum C."/>
            <person name="Ezra D."/>
            <person name="Gonzalez J."/>
            <person name="Henrissat B."/>
            <person name="Kuo A."/>
            <person name="Liang C."/>
            <person name="Lipzen A."/>
            <person name="Lutzoni F."/>
            <person name="Magnuson J."/>
            <person name="Mondo S."/>
            <person name="Nolan M."/>
            <person name="Ohm R."/>
            <person name="Pangilinan J."/>
            <person name="Park H.-J."/>
            <person name="Ramirez L."/>
            <person name="Alfaro M."/>
            <person name="Sun H."/>
            <person name="Tritt A."/>
            <person name="Yoshinaga Y."/>
            <person name="Zwiers L.-H."/>
            <person name="Turgeon B."/>
            <person name="Goodwin S."/>
            <person name="Spatafora J."/>
            <person name="Crous P."/>
            <person name="Grigoriev I."/>
        </authorList>
    </citation>
    <scope>NUCLEOTIDE SEQUENCE</scope>
    <source>
        <strain evidence="2">CBS 207.26</strain>
    </source>
</reference>
<protein>
    <recommendedName>
        <fullName evidence="1">N-acetyltransferase domain-containing protein</fullName>
    </recommendedName>
</protein>
<dbReference type="PANTHER" id="PTHR43792:SF1">
    <property type="entry name" value="N-ACETYLTRANSFERASE DOMAIN-CONTAINING PROTEIN"/>
    <property type="match status" value="1"/>
</dbReference>
<dbReference type="InterPro" id="IPR051531">
    <property type="entry name" value="N-acetyltransferase"/>
</dbReference>
<dbReference type="Proteomes" id="UP000800200">
    <property type="component" value="Unassembled WGS sequence"/>
</dbReference>
<dbReference type="Pfam" id="PF13302">
    <property type="entry name" value="Acetyltransf_3"/>
    <property type="match status" value="1"/>
</dbReference>
<dbReference type="Gene3D" id="3.40.630.30">
    <property type="match status" value="1"/>
</dbReference>
<sequence>MNPIIEAPRLRLTRVICIDLDSEHLAWFHQVWSDETATAWSLHGHTKTLSESQQWMAELVKNDEIMYAVHVKSAPDSPQTSDLHEVIESGAIGILGLRRLNNATLPPPTPTTDSGSIGWPVLKKLNDATLLSPAPRGYMQTGNSITIIRSIGYQILQSSWGKGYATEAVSALLSCYGEATRLEEESGRYVEAIVGKDNAASIRVIEKLGFQKAGWKEETEGVFLAGKWRDPGYWVYGKYV</sequence>
<dbReference type="InterPro" id="IPR016181">
    <property type="entry name" value="Acyl_CoA_acyltransferase"/>
</dbReference>
<dbReference type="EMBL" id="ML994761">
    <property type="protein sequence ID" value="KAF2174887.1"/>
    <property type="molecule type" value="Genomic_DNA"/>
</dbReference>
<evidence type="ECO:0000313" key="3">
    <source>
        <dbReference type="Proteomes" id="UP000800200"/>
    </source>
</evidence>
<feature type="domain" description="N-acetyltransferase" evidence="1">
    <location>
        <begin position="19"/>
        <end position="211"/>
    </location>
</feature>
<gene>
    <name evidence="2" type="ORF">K469DRAFT_680726</name>
</gene>
<dbReference type="InterPro" id="IPR000182">
    <property type="entry name" value="GNAT_dom"/>
</dbReference>
<name>A0A6A6D6A3_9PEZI</name>
<dbReference type="AlphaFoldDB" id="A0A6A6D6A3"/>
<organism evidence="2 3">
    <name type="scientific">Zopfia rhizophila CBS 207.26</name>
    <dbReference type="NCBI Taxonomy" id="1314779"/>
    <lineage>
        <taxon>Eukaryota</taxon>
        <taxon>Fungi</taxon>
        <taxon>Dikarya</taxon>
        <taxon>Ascomycota</taxon>
        <taxon>Pezizomycotina</taxon>
        <taxon>Dothideomycetes</taxon>
        <taxon>Dothideomycetes incertae sedis</taxon>
        <taxon>Zopfiaceae</taxon>
        <taxon>Zopfia</taxon>
    </lineage>
</organism>
<dbReference type="OrthoDB" id="630895at2759"/>
<proteinExistence type="predicted"/>
<accession>A0A6A6D6A3</accession>
<dbReference type="GO" id="GO:0016747">
    <property type="term" value="F:acyltransferase activity, transferring groups other than amino-acyl groups"/>
    <property type="evidence" value="ECO:0007669"/>
    <property type="project" value="InterPro"/>
</dbReference>
<dbReference type="PANTHER" id="PTHR43792">
    <property type="entry name" value="GNAT FAMILY, PUTATIVE (AFU_ORTHOLOGUE AFUA_3G00765)-RELATED-RELATED"/>
    <property type="match status" value="1"/>
</dbReference>
<dbReference type="SUPFAM" id="SSF55729">
    <property type="entry name" value="Acyl-CoA N-acyltransferases (Nat)"/>
    <property type="match status" value="1"/>
</dbReference>